<reference evidence="2" key="1">
    <citation type="submission" date="2023-10" db="EMBL/GenBank/DDBJ databases">
        <title>Whole Genome based description of the genera Actinobaculum and Actinotignum reveals a complex phylogenetic relationship within the species included in the genus Actinotignum.</title>
        <authorList>
            <person name="Jensen C.S."/>
            <person name="Dargis R."/>
            <person name="Kemp M."/>
            <person name="Christensen J.J."/>
        </authorList>
    </citation>
    <scope>NUCLEOTIDE SEQUENCE</scope>
    <source>
        <strain evidence="2">SLA_B511</strain>
    </source>
</reference>
<evidence type="ECO:0000313" key="2">
    <source>
        <dbReference type="EMBL" id="MDY5154124.1"/>
    </source>
</evidence>
<proteinExistence type="inferred from homology"/>
<protein>
    <recommendedName>
        <fullName evidence="4">Phosphoribosyltransferase domain-containing protein</fullName>
    </recommendedName>
</protein>
<dbReference type="InterPro" id="IPR029057">
    <property type="entry name" value="PRTase-like"/>
</dbReference>
<dbReference type="AlphaFoldDB" id="A0AAW9HTD6"/>
<name>A0AAW9HTD6_9ACTO</name>
<accession>A0AAW9HTD6</accession>
<comment type="caution">
    <text evidence="2">The sequence shown here is derived from an EMBL/GenBank/DDBJ whole genome shotgun (WGS) entry which is preliminary data.</text>
</comment>
<comment type="similarity">
    <text evidence="1">Belongs to the ComF/GntX family.</text>
</comment>
<dbReference type="InterPro" id="IPR000836">
    <property type="entry name" value="PRTase_dom"/>
</dbReference>
<dbReference type="RefSeq" id="WP_320756122.1">
    <property type="nucleotide sequence ID" value="NZ_JAWNGC010000001.1"/>
</dbReference>
<dbReference type="EMBL" id="JAWNGC010000001">
    <property type="protein sequence ID" value="MDY5154124.1"/>
    <property type="molecule type" value="Genomic_DNA"/>
</dbReference>
<organism evidence="2 3">
    <name type="scientific">Actinotignum urinale</name>
    <dbReference type="NCBI Taxonomy" id="190146"/>
    <lineage>
        <taxon>Bacteria</taxon>
        <taxon>Bacillati</taxon>
        <taxon>Actinomycetota</taxon>
        <taxon>Actinomycetes</taxon>
        <taxon>Actinomycetales</taxon>
        <taxon>Actinomycetaceae</taxon>
        <taxon>Actinotignum</taxon>
    </lineage>
</organism>
<dbReference type="SUPFAM" id="SSF53271">
    <property type="entry name" value="PRTase-like"/>
    <property type="match status" value="1"/>
</dbReference>
<gene>
    <name evidence="2" type="ORF">R6G80_00040</name>
</gene>
<dbReference type="Gene3D" id="3.40.50.2020">
    <property type="match status" value="1"/>
</dbReference>
<dbReference type="InterPro" id="IPR051910">
    <property type="entry name" value="ComF/GntX_DNA_util-trans"/>
</dbReference>
<dbReference type="Proteomes" id="UP001281731">
    <property type="component" value="Unassembled WGS sequence"/>
</dbReference>
<evidence type="ECO:0000313" key="3">
    <source>
        <dbReference type="Proteomes" id="UP001281731"/>
    </source>
</evidence>
<evidence type="ECO:0008006" key="4">
    <source>
        <dbReference type="Google" id="ProtNLM"/>
    </source>
</evidence>
<dbReference type="PANTHER" id="PTHR47505">
    <property type="entry name" value="DNA UTILIZATION PROTEIN YHGH"/>
    <property type="match status" value="1"/>
</dbReference>
<sequence length="348" mass="38099">MTFLYVFFSRVVNAVVNTMASISRLIFPLWCAGCGRLDTPLCPGCSEKFAGQWKDVSAHAPYLLHVEATGQERPFFPVMSLGVYKGVRKAAIIRWKNTNNTALTKRITHILRWRARALIGEEGFARQTSIFAGNNARRIPRPIVNTPKVDLCKSGIPVKNVAVKQNISRHAYTISGETTGSEEAFITKSMDSGVLIIPAPTGKKRRREGRLVATFAAHAVSEAWGGGVACLDILRKTEMGIGEKIWRHVTHMCQKLGLVGVGVREDNQHARGRKSQGIYCDSKKIQMLEGMADSGRVCAIIVDDVCTTGATLAGCMRTLATQGITVCGAIVLAHAVNPHEIRERDKET</sequence>
<evidence type="ECO:0000256" key="1">
    <source>
        <dbReference type="ARBA" id="ARBA00008007"/>
    </source>
</evidence>
<dbReference type="CDD" id="cd06223">
    <property type="entry name" value="PRTases_typeI"/>
    <property type="match status" value="1"/>
</dbReference>
<dbReference type="PANTHER" id="PTHR47505:SF1">
    <property type="entry name" value="DNA UTILIZATION PROTEIN YHGH"/>
    <property type="match status" value="1"/>
</dbReference>